<protein>
    <submittedName>
        <fullName evidence="5">DNA-binding Lrp family transcriptional regulator</fullName>
    </submittedName>
</protein>
<evidence type="ECO:0000259" key="4">
    <source>
        <dbReference type="PROSITE" id="PS50956"/>
    </source>
</evidence>
<dbReference type="EMBL" id="QUNO01000018">
    <property type="protein sequence ID" value="REH35270.1"/>
    <property type="molecule type" value="Genomic_DNA"/>
</dbReference>
<reference evidence="5 6" key="1">
    <citation type="submission" date="2018-08" db="EMBL/GenBank/DDBJ databases">
        <title>Genomic Encyclopedia of Archaeal and Bacterial Type Strains, Phase II (KMG-II): from individual species to whole genera.</title>
        <authorList>
            <person name="Goeker M."/>
        </authorList>
    </citation>
    <scope>NUCLEOTIDE SEQUENCE [LARGE SCALE GENOMIC DNA]</scope>
    <source>
        <strain evidence="5 6">DSM 45791</strain>
    </source>
</reference>
<dbReference type="Pfam" id="PF13412">
    <property type="entry name" value="HTH_24"/>
    <property type="match status" value="1"/>
</dbReference>
<keyword evidence="3" id="KW-0804">Transcription</keyword>
<dbReference type="OrthoDB" id="4050641at2"/>
<dbReference type="InterPro" id="IPR000485">
    <property type="entry name" value="AsnC-type_HTH_dom"/>
</dbReference>
<dbReference type="Gene3D" id="3.30.70.920">
    <property type="match status" value="1"/>
</dbReference>
<dbReference type="PROSITE" id="PS50956">
    <property type="entry name" value="HTH_ASNC_2"/>
    <property type="match status" value="1"/>
</dbReference>
<keyword evidence="6" id="KW-1185">Reference proteome</keyword>
<sequence>MAVEVLDERDLQLIEALQCDGRLTAERASEVLGINIRTVRRRWSALLGDGTIRVTTVRERPPGLGAMLLRIKVLRGKVDAIAAALAARDDVPFIDLTAAGDEISAVMFTHASTRSGLLHNLLPATKAVTSVEAKTVLHVFGEAPEWRLGVLTDEERHALTAAPTGTSTVDDTDLSVLAALDDDGRASAASVAERTGLPESTVRRRIAALARTGALRTQVLFDPRRAGLVVDANLWIQVEPSRLDSVGRAMAEHPASHGTVATTGQTNLQVAVWVRDLDELYHLVTRDLGALGVHSVDTVLVGRAVKRPATPPRPRSPR</sequence>
<dbReference type="InterPro" id="IPR036390">
    <property type="entry name" value="WH_DNA-bd_sf"/>
</dbReference>
<dbReference type="PANTHER" id="PTHR30154">
    <property type="entry name" value="LEUCINE-RESPONSIVE REGULATORY PROTEIN"/>
    <property type="match status" value="1"/>
</dbReference>
<comment type="caution">
    <text evidence="5">The sequence shown here is derived from an EMBL/GenBank/DDBJ whole genome shotgun (WGS) entry which is preliminary data.</text>
</comment>
<dbReference type="InterPro" id="IPR019887">
    <property type="entry name" value="Tscrpt_reg_AsnC/Lrp_C"/>
</dbReference>
<dbReference type="PRINTS" id="PR00033">
    <property type="entry name" value="HTHASNC"/>
</dbReference>
<evidence type="ECO:0000313" key="5">
    <source>
        <dbReference type="EMBL" id="REH35270.1"/>
    </source>
</evidence>
<name>A0A3E0GYS6_9PSEU</name>
<dbReference type="RefSeq" id="WP_116180028.1">
    <property type="nucleotide sequence ID" value="NZ_CP144375.1"/>
</dbReference>
<dbReference type="GO" id="GO:0043200">
    <property type="term" value="P:response to amino acid"/>
    <property type="evidence" value="ECO:0007669"/>
    <property type="project" value="TreeGrafter"/>
</dbReference>
<feature type="domain" description="HTH asnC-type" evidence="4">
    <location>
        <begin position="169"/>
        <end position="229"/>
    </location>
</feature>
<dbReference type="Proteomes" id="UP000256269">
    <property type="component" value="Unassembled WGS sequence"/>
</dbReference>
<accession>A0A3E0GYS6</accession>
<evidence type="ECO:0000256" key="3">
    <source>
        <dbReference type="ARBA" id="ARBA00023163"/>
    </source>
</evidence>
<dbReference type="SMART" id="SM00344">
    <property type="entry name" value="HTH_ASNC"/>
    <property type="match status" value="2"/>
</dbReference>
<dbReference type="InterPro" id="IPR036388">
    <property type="entry name" value="WH-like_DNA-bd_sf"/>
</dbReference>
<dbReference type="PANTHER" id="PTHR30154:SF34">
    <property type="entry name" value="TRANSCRIPTIONAL REGULATOR AZLB"/>
    <property type="match status" value="1"/>
</dbReference>
<dbReference type="Gene3D" id="1.10.10.10">
    <property type="entry name" value="Winged helix-like DNA-binding domain superfamily/Winged helix DNA-binding domain"/>
    <property type="match status" value="2"/>
</dbReference>
<evidence type="ECO:0000256" key="1">
    <source>
        <dbReference type="ARBA" id="ARBA00023015"/>
    </source>
</evidence>
<dbReference type="AlphaFoldDB" id="A0A3E0GYS6"/>
<keyword evidence="1" id="KW-0805">Transcription regulation</keyword>
<organism evidence="5 6">
    <name type="scientific">Kutzneria buriramensis</name>
    <dbReference type="NCBI Taxonomy" id="1045776"/>
    <lineage>
        <taxon>Bacteria</taxon>
        <taxon>Bacillati</taxon>
        <taxon>Actinomycetota</taxon>
        <taxon>Actinomycetes</taxon>
        <taxon>Pseudonocardiales</taxon>
        <taxon>Pseudonocardiaceae</taxon>
        <taxon>Kutzneria</taxon>
    </lineage>
</organism>
<dbReference type="InterPro" id="IPR019888">
    <property type="entry name" value="Tscrpt_reg_AsnC-like"/>
</dbReference>
<evidence type="ECO:0000256" key="2">
    <source>
        <dbReference type="ARBA" id="ARBA00023125"/>
    </source>
</evidence>
<evidence type="ECO:0000313" key="6">
    <source>
        <dbReference type="Proteomes" id="UP000256269"/>
    </source>
</evidence>
<dbReference type="SUPFAM" id="SSF46785">
    <property type="entry name" value="Winged helix' DNA-binding domain"/>
    <property type="match status" value="2"/>
</dbReference>
<keyword evidence="2 5" id="KW-0238">DNA-binding</keyword>
<dbReference type="GO" id="GO:0043565">
    <property type="term" value="F:sequence-specific DNA binding"/>
    <property type="evidence" value="ECO:0007669"/>
    <property type="project" value="InterPro"/>
</dbReference>
<dbReference type="Pfam" id="PF13404">
    <property type="entry name" value="HTH_AsnC-type"/>
    <property type="match status" value="1"/>
</dbReference>
<gene>
    <name evidence="5" type="ORF">BCF44_118130</name>
</gene>
<dbReference type="InterPro" id="IPR011008">
    <property type="entry name" value="Dimeric_a/b-barrel"/>
</dbReference>
<dbReference type="GO" id="GO:0005829">
    <property type="term" value="C:cytosol"/>
    <property type="evidence" value="ECO:0007669"/>
    <property type="project" value="TreeGrafter"/>
</dbReference>
<dbReference type="SUPFAM" id="SSF54909">
    <property type="entry name" value="Dimeric alpha+beta barrel"/>
    <property type="match status" value="1"/>
</dbReference>
<dbReference type="Pfam" id="PF01037">
    <property type="entry name" value="AsnC_trans_reg"/>
    <property type="match status" value="1"/>
</dbReference>
<proteinExistence type="predicted"/>